<name>A0A7G3U9S7_STRT9</name>
<dbReference type="EMBL" id="CP029158">
    <property type="protein sequence ID" value="QKM65802.1"/>
    <property type="molecule type" value="Genomic_DNA"/>
</dbReference>
<keyword evidence="2" id="KW-1185">Reference proteome</keyword>
<dbReference type="Gene3D" id="1.10.10.10">
    <property type="entry name" value="Winged helix-like DNA-binding domain superfamily/Winged helix DNA-binding domain"/>
    <property type="match status" value="1"/>
</dbReference>
<dbReference type="InterPro" id="IPR036388">
    <property type="entry name" value="WH-like_DNA-bd_sf"/>
</dbReference>
<dbReference type="Proteomes" id="UP000005940">
    <property type="component" value="Plasmid pSTS2"/>
</dbReference>
<dbReference type="RefSeq" id="WP_040917214.1">
    <property type="nucleotide sequence ID" value="NZ_CP029158.1"/>
</dbReference>
<dbReference type="InterPro" id="IPR036390">
    <property type="entry name" value="WH_DNA-bd_sf"/>
</dbReference>
<gene>
    <name evidence="1" type="ORF">STSU_000145</name>
</gene>
<keyword evidence="1" id="KW-0614">Plasmid</keyword>
<proteinExistence type="predicted"/>
<evidence type="ECO:0000313" key="1">
    <source>
        <dbReference type="EMBL" id="QKM65802.1"/>
    </source>
</evidence>
<sequence>MITKGAVVDQGRRWQLTSRDLELLGWVGRWRGVTSPQIARGFDLSVKVVERRMRALSELGLVEGRRMLADVPRVHWLTRAGMTAVGIHGDVARPKLAELHHDLAVVDVAHFIERNRRHLVVTEREIRRREPNPAAGHEWRLYDGVEMTAGLGTGGLKFPDLASVRLEEMDVVWAHELERTRKDVPRLTRLMLSYVWSDAVTYVIYWTWPELYDNTMRAAEAANASARELGRGPAAIGVRVWEPSLLDSLESGTA</sequence>
<evidence type="ECO:0000313" key="2">
    <source>
        <dbReference type="Proteomes" id="UP000005940"/>
    </source>
</evidence>
<dbReference type="AlphaFoldDB" id="A0A7G3U9S7"/>
<dbReference type="SUPFAM" id="SSF46785">
    <property type="entry name" value="Winged helix' DNA-binding domain"/>
    <property type="match status" value="1"/>
</dbReference>
<organism evidence="1 2">
    <name type="scientific">Streptomyces tsukubensis (strain DSM 42081 / NBRC 108919 / NRRL 18488 / 9993)</name>
    <dbReference type="NCBI Taxonomy" id="1114943"/>
    <lineage>
        <taxon>Bacteria</taxon>
        <taxon>Bacillati</taxon>
        <taxon>Actinomycetota</taxon>
        <taxon>Actinomycetes</taxon>
        <taxon>Kitasatosporales</taxon>
        <taxon>Streptomycetaceae</taxon>
        <taxon>Streptomyces</taxon>
    </lineage>
</organism>
<geneLocation type="plasmid" evidence="1 2">
    <name>pSTS2</name>
</geneLocation>
<protein>
    <submittedName>
        <fullName evidence="1">ArsR family transcriptional regulator</fullName>
    </submittedName>
</protein>
<reference evidence="1 2" key="1">
    <citation type="journal article" date="2012" name="J. Bacteriol.">
        <title>Draft genome of Streptomyces tsukubaensis NRRL 18488, the producer of the clinically important immunosuppressant tacrolimus (FK506).</title>
        <authorList>
            <person name="Barreiro C."/>
            <person name="Prieto C."/>
            <person name="Sola-Landa A."/>
            <person name="Solera E."/>
            <person name="Martinez-Castro M."/>
            <person name="Perez-Redondo R."/>
            <person name="Garcia-Estrada C."/>
            <person name="Aparicio J.F."/>
            <person name="Fernandez-Martinez L.T."/>
            <person name="Santos-Aberturas J."/>
            <person name="Salehi-Najafabadi Z."/>
            <person name="Rodriguez-Garcia A."/>
            <person name="Tauch A."/>
            <person name="Martin J.F."/>
        </authorList>
    </citation>
    <scope>NUCLEOTIDE SEQUENCE [LARGE SCALE GENOMIC DNA]</scope>
    <source>
        <strain evidence="2">DSM 42081 / NBRC 108919 / NRRL 18488 / 9993</strain>
    </source>
</reference>
<accession>A0A7G3U9S7</accession>